<evidence type="ECO:0000313" key="9">
    <source>
        <dbReference type="EMBL" id="AYG60339.1"/>
    </source>
</evidence>
<evidence type="ECO:0000256" key="8">
    <source>
        <dbReference type="ARBA" id="ARBA00072515"/>
    </source>
</evidence>
<dbReference type="PANTHER" id="PTHR11627">
    <property type="entry name" value="FRUCTOSE-BISPHOSPHATE ALDOLASE"/>
    <property type="match status" value="1"/>
</dbReference>
<dbReference type="UniPathway" id="UPA00109">
    <property type="reaction ID" value="UER00183"/>
</dbReference>
<dbReference type="KEGG" id="rjg:CCGE525_17115"/>
<evidence type="ECO:0000313" key="10">
    <source>
        <dbReference type="Proteomes" id="UP000282195"/>
    </source>
</evidence>
<evidence type="ECO:0000256" key="1">
    <source>
        <dbReference type="ARBA" id="ARBA00000441"/>
    </source>
</evidence>
<evidence type="ECO:0000256" key="7">
    <source>
        <dbReference type="ARBA" id="ARBA00029799"/>
    </source>
</evidence>
<evidence type="ECO:0000256" key="4">
    <source>
        <dbReference type="ARBA" id="ARBA00013068"/>
    </source>
</evidence>
<protein>
    <recommendedName>
        <fullName evidence="8">Probable fructose-bisphosphate aldolase class 1</fullName>
        <ecNumber evidence="4">4.1.2.13</ecNumber>
    </recommendedName>
    <alternativeName>
        <fullName evidence="7">Fructose-bisphosphate aldolase class I</fullName>
    </alternativeName>
</protein>
<dbReference type="Proteomes" id="UP000282195">
    <property type="component" value="Chromosome"/>
</dbReference>
<dbReference type="EMBL" id="CP032694">
    <property type="protein sequence ID" value="AYG60339.1"/>
    <property type="molecule type" value="Genomic_DNA"/>
</dbReference>
<dbReference type="NCBIfam" id="NF033379">
    <property type="entry name" value="FrucBisAld_I"/>
    <property type="match status" value="1"/>
</dbReference>
<dbReference type="Pfam" id="PF00274">
    <property type="entry name" value="Glycolytic"/>
    <property type="match status" value="1"/>
</dbReference>
<evidence type="ECO:0000256" key="5">
    <source>
        <dbReference type="ARBA" id="ARBA00023152"/>
    </source>
</evidence>
<reference evidence="9 10" key="1">
    <citation type="submission" date="2018-10" db="EMBL/GenBank/DDBJ databases">
        <title>Rhizobium etli, R. leguminosarum and a new Rhizobium genospecies from Phaseolus dumosus.</title>
        <authorList>
            <person name="Ramirez-Puebla S.T."/>
            <person name="Rogel-Hernandez M.A."/>
            <person name="Guerrero G."/>
            <person name="Ormeno-Orrillo E."/>
            <person name="Martinez-Romero J.C."/>
            <person name="Negrete-Yankelevich S."/>
            <person name="Martinez-Romero E."/>
        </authorList>
    </citation>
    <scope>NUCLEOTIDE SEQUENCE [LARGE SCALE GENOMIC DNA]</scope>
    <source>
        <strain evidence="9 10">CCGE525</strain>
    </source>
</reference>
<dbReference type="GO" id="GO:0004332">
    <property type="term" value="F:fructose-bisphosphate aldolase activity"/>
    <property type="evidence" value="ECO:0007669"/>
    <property type="project" value="UniProtKB-EC"/>
</dbReference>
<gene>
    <name evidence="9" type="ORF">CCGE525_17115</name>
</gene>
<dbReference type="EC" id="4.1.2.13" evidence="4"/>
<dbReference type="Gene3D" id="3.20.20.70">
    <property type="entry name" value="Aldolase class I"/>
    <property type="match status" value="1"/>
</dbReference>
<evidence type="ECO:0000256" key="2">
    <source>
        <dbReference type="ARBA" id="ARBA00004714"/>
    </source>
</evidence>
<evidence type="ECO:0000256" key="6">
    <source>
        <dbReference type="ARBA" id="ARBA00023239"/>
    </source>
</evidence>
<dbReference type="SUPFAM" id="SSF51569">
    <property type="entry name" value="Aldolase"/>
    <property type="match status" value="1"/>
</dbReference>
<sequence>MSERLEDIAVKMVTDGKGLLAADESTGTIKKRFDTIGLVSTEESRRDYREMLFRSDEAIKKYISGVILYEETLFQKAADGTPLVNIISAADAIPGIKVDTGAKPMAGFPSETVTEGLDGLADRLAKYYDAGARFAKWRGVIAVSDKLPTFGSVKANAHALARYAALCQQAKIVPIVEPEVLMDGEPGTHDLARSEEVTRWTLQIVFQELAEARIKLEGMVLKPSMVIDGKKLRKASVEQVAESTVRVLKETVPSAVPGIAFLSGGQAPEEATAHLSAINGYDLPWHVTFSYGRALQDASLKAWGGRAENVAAGQRAFAHRAEMNYLAAKGSWTKDSEKAA</sequence>
<dbReference type="RefSeq" id="WP_120705324.1">
    <property type="nucleotide sequence ID" value="NZ_CP032694.1"/>
</dbReference>
<dbReference type="InterPro" id="IPR013785">
    <property type="entry name" value="Aldolase_TIM"/>
</dbReference>
<organism evidence="9 10">
    <name type="scientific">Rhizobium jaguaris</name>
    <dbReference type="NCBI Taxonomy" id="1312183"/>
    <lineage>
        <taxon>Bacteria</taxon>
        <taxon>Pseudomonadati</taxon>
        <taxon>Pseudomonadota</taxon>
        <taxon>Alphaproteobacteria</taxon>
        <taxon>Hyphomicrobiales</taxon>
        <taxon>Rhizobiaceae</taxon>
        <taxon>Rhizobium/Agrobacterium group</taxon>
        <taxon>Rhizobium</taxon>
    </lineage>
</organism>
<proteinExistence type="inferred from homology"/>
<name>A0A387FP85_9HYPH</name>
<dbReference type="AlphaFoldDB" id="A0A387FP85"/>
<keyword evidence="5" id="KW-0324">Glycolysis</keyword>
<keyword evidence="6" id="KW-0456">Lyase</keyword>
<evidence type="ECO:0000256" key="3">
    <source>
        <dbReference type="ARBA" id="ARBA00010387"/>
    </source>
</evidence>
<comment type="pathway">
    <text evidence="2">Carbohydrate degradation; glycolysis; D-glyceraldehyde 3-phosphate and glycerone phosphate from D-glucose: step 4/4.</text>
</comment>
<dbReference type="FunFam" id="3.20.20.70:FF:000140">
    <property type="entry name" value="Fructose-bisphosphate aldolase"/>
    <property type="match status" value="1"/>
</dbReference>
<dbReference type="InterPro" id="IPR000741">
    <property type="entry name" value="FBA_I"/>
</dbReference>
<dbReference type="OrthoDB" id="9793595at2"/>
<keyword evidence="10" id="KW-1185">Reference proteome</keyword>
<comment type="catalytic activity">
    <reaction evidence="1">
        <text>beta-D-fructose 1,6-bisphosphate = D-glyceraldehyde 3-phosphate + dihydroxyacetone phosphate</text>
        <dbReference type="Rhea" id="RHEA:14729"/>
        <dbReference type="ChEBI" id="CHEBI:32966"/>
        <dbReference type="ChEBI" id="CHEBI:57642"/>
        <dbReference type="ChEBI" id="CHEBI:59776"/>
        <dbReference type="EC" id="4.1.2.13"/>
    </reaction>
</comment>
<comment type="similarity">
    <text evidence="3">Belongs to the class I fructose-bisphosphate aldolase family.</text>
</comment>
<dbReference type="GO" id="GO:0006096">
    <property type="term" value="P:glycolytic process"/>
    <property type="evidence" value="ECO:0007669"/>
    <property type="project" value="UniProtKB-UniPathway"/>
</dbReference>
<accession>A0A387FP85</accession>